<organism evidence="1 2">
    <name type="scientific">Pararge aegeria aegeria</name>
    <dbReference type="NCBI Taxonomy" id="348720"/>
    <lineage>
        <taxon>Eukaryota</taxon>
        <taxon>Metazoa</taxon>
        <taxon>Ecdysozoa</taxon>
        <taxon>Arthropoda</taxon>
        <taxon>Hexapoda</taxon>
        <taxon>Insecta</taxon>
        <taxon>Pterygota</taxon>
        <taxon>Neoptera</taxon>
        <taxon>Endopterygota</taxon>
        <taxon>Lepidoptera</taxon>
        <taxon>Glossata</taxon>
        <taxon>Ditrysia</taxon>
        <taxon>Papilionoidea</taxon>
        <taxon>Nymphalidae</taxon>
        <taxon>Satyrinae</taxon>
        <taxon>Satyrini</taxon>
        <taxon>Parargina</taxon>
        <taxon>Pararge</taxon>
    </lineage>
</organism>
<comment type="caution">
    <text evidence="1">The sequence shown here is derived from an EMBL/GenBank/DDBJ whole genome shotgun (WGS) entry which is preliminary data.</text>
</comment>
<evidence type="ECO:0000313" key="1">
    <source>
        <dbReference type="EMBL" id="CAH2240005.1"/>
    </source>
</evidence>
<gene>
    <name evidence="1" type="primary">jg3433</name>
    <name evidence="1" type="ORF">PAEG_LOCUS16637</name>
</gene>
<dbReference type="EMBL" id="CAKXAJ010025467">
    <property type="protein sequence ID" value="CAH2240005.1"/>
    <property type="molecule type" value="Genomic_DNA"/>
</dbReference>
<protein>
    <submittedName>
        <fullName evidence="1">Jg3433 protein</fullName>
    </submittedName>
</protein>
<accession>A0A8S4RP44</accession>
<sequence>MPVYVDATTGMWLFNSIIHQGTTPEAWHRSVVVLFSKKGYNTKLNNYTPISLLSHVYSRVITNSLTIRSADFQPPERASFRKGFSIIDSVETWDVLRSLQRCRVCRKTPLYQSVYRTRIRDRSNCSEGHGDVISLKLFTAALEDVFKLLDWNGLDINNNGEYITQLRFADYEVIMAYTLGDFIAMLTNLSRVSQLVGIRMNILASRKLRLTLMQNLKETDEKLKSQQQSTPS</sequence>
<keyword evidence="2" id="KW-1185">Reference proteome</keyword>
<dbReference type="Proteomes" id="UP000838756">
    <property type="component" value="Unassembled WGS sequence"/>
</dbReference>
<reference evidence="1" key="1">
    <citation type="submission" date="2022-03" db="EMBL/GenBank/DDBJ databases">
        <authorList>
            <person name="Lindestad O."/>
        </authorList>
    </citation>
    <scope>NUCLEOTIDE SEQUENCE</scope>
</reference>
<name>A0A8S4RP44_9NEOP</name>
<evidence type="ECO:0000313" key="2">
    <source>
        <dbReference type="Proteomes" id="UP000838756"/>
    </source>
</evidence>
<dbReference type="AlphaFoldDB" id="A0A8S4RP44"/>
<proteinExistence type="predicted"/>
<dbReference type="OrthoDB" id="7480412at2759"/>